<dbReference type="PANTHER" id="PTHR30055">
    <property type="entry name" value="HTH-TYPE TRANSCRIPTIONAL REGULATOR RUTR"/>
    <property type="match status" value="1"/>
</dbReference>
<evidence type="ECO:0000259" key="3">
    <source>
        <dbReference type="PROSITE" id="PS50977"/>
    </source>
</evidence>
<dbReference type="InterPro" id="IPR050109">
    <property type="entry name" value="HTH-type_TetR-like_transc_reg"/>
</dbReference>
<keyword evidence="5" id="KW-1185">Reference proteome</keyword>
<evidence type="ECO:0000313" key="5">
    <source>
        <dbReference type="Proteomes" id="UP001500908"/>
    </source>
</evidence>
<keyword evidence="1 2" id="KW-0238">DNA-binding</keyword>
<dbReference type="Gene3D" id="1.10.357.10">
    <property type="entry name" value="Tetracycline Repressor, domain 2"/>
    <property type="match status" value="1"/>
</dbReference>
<dbReference type="Pfam" id="PF00440">
    <property type="entry name" value="TetR_N"/>
    <property type="match status" value="1"/>
</dbReference>
<feature type="domain" description="HTH tetR-type" evidence="3">
    <location>
        <begin position="7"/>
        <end position="67"/>
    </location>
</feature>
<protein>
    <submittedName>
        <fullName evidence="4">TetR/AcrR family transcriptional regulator</fullName>
    </submittedName>
</protein>
<organism evidence="4 5">
    <name type="scientific">Salinactinospora qingdaonensis</name>
    <dbReference type="NCBI Taxonomy" id="702744"/>
    <lineage>
        <taxon>Bacteria</taxon>
        <taxon>Bacillati</taxon>
        <taxon>Actinomycetota</taxon>
        <taxon>Actinomycetes</taxon>
        <taxon>Streptosporangiales</taxon>
        <taxon>Nocardiopsidaceae</taxon>
        <taxon>Salinactinospora</taxon>
    </lineage>
</organism>
<dbReference type="Proteomes" id="UP001500908">
    <property type="component" value="Unassembled WGS sequence"/>
</dbReference>
<comment type="caution">
    <text evidence="4">The sequence shown here is derived from an EMBL/GenBank/DDBJ whole genome shotgun (WGS) entry which is preliminary data.</text>
</comment>
<sequence>MARDRQRPGRRRILDAAGRLFYEQGVHSVGVDSVIEAAGVAKMTLYRNFASKAELVAAYLAERDVRWRTEFEARLAGAGVEPVARVGMVFDVLGEWFDSPDFHGCAFIRASAENTDEVVQAAIVRHKQWFREFLRGLLLDADVAEPDLVAEQLFVLVEGAMVIAAMEGRSVVADHARQAAERLVADARVATSRVTVLSQE</sequence>
<evidence type="ECO:0000313" key="4">
    <source>
        <dbReference type="EMBL" id="GAA3741524.1"/>
    </source>
</evidence>
<reference evidence="5" key="1">
    <citation type="journal article" date="2019" name="Int. J. Syst. Evol. Microbiol.">
        <title>The Global Catalogue of Microorganisms (GCM) 10K type strain sequencing project: providing services to taxonomists for standard genome sequencing and annotation.</title>
        <authorList>
            <consortium name="The Broad Institute Genomics Platform"/>
            <consortium name="The Broad Institute Genome Sequencing Center for Infectious Disease"/>
            <person name="Wu L."/>
            <person name="Ma J."/>
        </authorList>
    </citation>
    <scope>NUCLEOTIDE SEQUENCE [LARGE SCALE GENOMIC DNA]</scope>
    <source>
        <strain evidence="5">JCM 17137</strain>
    </source>
</reference>
<dbReference type="PROSITE" id="PS50977">
    <property type="entry name" value="HTH_TETR_2"/>
    <property type="match status" value="1"/>
</dbReference>
<dbReference type="PRINTS" id="PR00455">
    <property type="entry name" value="HTHTETR"/>
</dbReference>
<dbReference type="SUPFAM" id="SSF48498">
    <property type="entry name" value="Tetracyclin repressor-like, C-terminal domain"/>
    <property type="match status" value="1"/>
</dbReference>
<dbReference type="PANTHER" id="PTHR30055:SF200">
    <property type="entry name" value="HTH-TYPE TRANSCRIPTIONAL REPRESSOR BDCR"/>
    <property type="match status" value="1"/>
</dbReference>
<proteinExistence type="predicted"/>
<evidence type="ECO:0000256" key="2">
    <source>
        <dbReference type="PROSITE-ProRule" id="PRU00335"/>
    </source>
</evidence>
<evidence type="ECO:0000256" key="1">
    <source>
        <dbReference type="ARBA" id="ARBA00023125"/>
    </source>
</evidence>
<name>A0ABP7FKQ9_9ACTN</name>
<dbReference type="InterPro" id="IPR001647">
    <property type="entry name" value="HTH_TetR"/>
</dbReference>
<dbReference type="InterPro" id="IPR009057">
    <property type="entry name" value="Homeodomain-like_sf"/>
</dbReference>
<dbReference type="SUPFAM" id="SSF46689">
    <property type="entry name" value="Homeodomain-like"/>
    <property type="match status" value="1"/>
</dbReference>
<feature type="DNA-binding region" description="H-T-H motif" evidence="2">
    <location>
        <begin position="30"/>
        <end position="49"/>
    </location>
</feature>
<gene>
    <name evidence="4" type="ORF">GCM10022402_21670</name>
</gene>
<accession>A0ABP7FKQ9</accession>
<dbReference type="InterPro" id="IPR036271">
    <property type="entry name" value="Tet_transcr_reg_TetR-rel_C_sf"/>
</dbReference>
<dbReference type="RefSeq" id="WP_344970433.1">
    <property type="nucleotide sequence ID" value="NZ_BAABDD010000008.1"/>
</dbReference>
<dbReference type="EMBL" id="BAABDD010000008">
    <property type="protein sequence ID" value="GAA3741524.1"/>
    <property type="molecule type" value="Genomic_DNA"/>
</dbReference>